<comment type="caution">
    <text evidence="3">The sequence shown here is derived from an EMBL/GenBank/DDBJ whole genome shotgun (WGS) entry which is preliminary data.</text>
</comment>
<proteinExistence type="predicted"/>
<evidence type="ECO:0000256" key="1">
    <source>
        <dbReference type="SAM" id="MobiDB-lite"/>
    </source>
</evidence>
<accession>A0A316G7R6</accession>
<feature type="region of interest" description="Disordered" evidence="1">
    <location>
        <begin position="341"/>
        <end position="360"/>
    </location>
</feature>
<feature type="transmembrane region" description="Helical" evidence="2">
    <location>
        <begin position="312"/>
        <end position="333"/>
    </location>
</feature>
<keyword evidence="2" id="KW-0812">Transmembrane</keyword>
<dbReference type="OrthoDB" id="7774819at2"/>
<keyword evidence="2" id="KW-0472">Membrane</keyword>
<dbReference type="KEGG" id="salo:EF888_18355"/>
<evidence type="ECO:0000313" key="4">
    <source>
        <dbReference type="Proteomes" id="UP000245390"/>
    </source>
</evidence>
<protein>
    <submittedName>
        <fullName evidence="3">Uncharacterized protein</fullName>
    </submittedName>
</protein>
<dbReference type="AlphaFoldDB" id="A0A316G7R6"/>
<dbReference type="Proteomes" id="UP000245390">
    <property type="component" value="Unassembled WGS sequence"/>
</dbReference>
<reference evidence="3 4" key="1">
    <citation type="submission" date="2018-05" db="EMBL/GenBank/DDBJ databases">
        <title>Genomic Encyclopedia of Type Strains, Phase IV (KMG-IV): sequencing the most valuable type-strain genomes for metagenomic binning, comparative biology and taxonomic classification.</title>
        <authorList>
            <person name="Goeker M."/>
        </authorList>
    </citation>
    <scope>NUCLEOTIDE SEQUENCE [LARGE SCALE GENOMIC DNA]</scope>
    <source>
        <strain evidence="3 4">DSM 103371</strain>
    </source>
</reference>
<evidence type="ECO:0000256" key="2">
    <source>
        <dbReference type="SAM" id="Phobius"/>
    </source>
</evidence>
<name>A0A316G7R6_9RHOB</name>
<organism evidence="3 4">
    <name type="scientific">Silicimonas algicola</name>
    <dbReference type="NCBI Taxonomy" id="1826607"/>
    <lineage>
        <taxon>Bacteria</taxon>
        <taxon>Pseudomonadati</taxon>
        <taxon>Pseudomonadota</taxon>
        <taxon>Alphaproteobacteria</taxon>
        <taxon>Rhodobacterales</taxon>
        <taxon>Paracoccaceae</taxon>
    </lineage>
</organism>
<gene>
    <name evidence="3" type="ORF">C8D95_10548</name>
</gene>
<dbReference type="RefSeq" id="WP_109759430.1">
    <property type="nucleotide sequence ID" value="NZ_CP034588.1"/>
</dbReference>
<dbReference type="EMBL" id="QGGV01000005">
    <property type="protein sequence ID" value="PWK55986.1"/>
    <property type="molecule type" value="Genomic_DNA"/>
</dbReference>
<evidence type="ECO:0000313" key="3">
    <source>
        <dbReference type="EMBL" id="PWK55986.1"/>
    </source>
</evidence>
<keyword evidence="4" id="KW-1185">Reference proteome</keyword>
<keyword evidence="2" id="KW-1133">Transmembrane helix</keyword>
<sequence>MRALARAILGLAAAVTFIASGWTLSQSPFAAPYVERTEAQVKVAVEAALTRNMDMRTVEARLRAALAEGEADEAAAILALADRRGVAVMPFLRAEVEAAVEVAEGWSACLSCAVDPAECPDLTRVAACNLPLELTPVGDAKAVWRAVDAYLEDRAIDRVDLGLGVVGLGATAAILVSGGSSASVKGGATVLRVGRKVGALPPRLTDEVATLASDALRLDRAGEAMRTRKLALLVEPAAAARLSGVASDVGRLTDAMPLGDAFAVVRRAESADDLARLARVANATGDETRATLAVLGKARLVRLTTRLADMTILAAALLAALAGQVVSFAIWLLRRFLRPARGGQRGRPQPPSQSRREARR</sequence>